<comment type="cofactor">
    <cofactor evidence="2">
        <name>FAD</name>
        <dbReference type="ChEBI" id="CHEBI:57692"/>
    </cofactor>
</comment>
<evidence type="ECO:0000259" key="3">
    <source>
        <dbReference type="PROSITE" id="PS00624"/>
    </source>
</evidence>
<organism evidence="4 5">
    <name type="scientific">Bombyx mandarina</name>
    <name type="common">Wild silk moth</name>
    <name type="synonym">Wild silkworm</name>
    <dbReference type="NCBI Taxonomy" id="7092"/>
    <lineage>
        <taxon>Eukaryota</taxon>
        <taxon>Metazoa</taxon>
        <taxon>Ecdysozoa</taxon>
        <taxon>Arthropoda</taxon>
        <taxon>Hexapoda</taxon>
        <taxon>Insecta</taxon>
        <taxon>Pterygota</taxon>
        <taxon>Neoptera</taxon>
        <taxon>Endopterygota</taxon>
        <taxon>Lepidoptera</taxon>
        <taxon>Glossata</taxon>
        <taxon>Ditrysia</taxon>
        <taxon>Bombycoidea</taxon>
        <taxon>Bombycidae</taxon>
        <taxon>Bombycinae</taxon>
        <taxon>Bombyx</taxon>
    </lineage>
</organism>
<evidence type="ECO:0000313" key="4">
    <source>
        <dbReference type="Proteomes" id="UP000504629"/>
    </source>
</evidence>
<dbReference type="SUPFAM" id="SSF51905">
    <property type="entry name" value="FAD/NAD(P)-binding domain"/>
    <property type="match status" value="1"/>
</dbReference>
<dbReference type="InterPro" id="IPR007867">
    <property type="entry name" value="GMC_OxRtase_C"/>
</dbReference>
<keyword evidence="2" id="KW-0285">Flavoprotein</keyword>
<reference evidence="5" key="1">
    <citation type="submission" date="2025-08" db="UniProtKB">
        <authorList>
            <consortium name="RefSeq"/>
        </authorList>
    </citation>
    <scope>IDENTIFICATION</scope>
    <source>
        <tissue evidence="5">Silk gland</tissue>
    </source>
</reference>
<dbReference type="InterPro" id="IPR012132">
    <property type="entry name" value="GMC_OxRdtase"/>
</dbReference>
<comment type="similarity">
    <text evidence="1">Belongs to the GMC oxidoreductase family.</text>
</comment>
<dbReference type="PANTHER" id="PTHR11552:SF154">
    <property type="entry name" value="FI04917P"/>
    <property type="match status" value="1"/>
</dbReference>
<keyword evidence="2" id="KW-0274">FAD</keyword>
<dbReference type="Pfam" id="PF05199">
    <property type="entry name" value="GMC_oxred_C"/>
    <property type="match status" value="1"/>
</dbReference>
<dbReference type="PROSITE" id="PS00624">
    <property type="entry name" value="GMC_OXRED_2"/>
    <property type="match status" value="1"/>
</dbReference>
<dbReference type="PIRSF" id="PIRSF000137">
    <property type="entry name" value="Alcohol_oxidase"/>
    <property type="match status" value="1"/>
</dbReference>
<evidence type="ECO:0000256" key="2">
    <source>
        <dbReference type="PIRSR" id="PIRSR000137-2"/>
    </source>
</evidence>
<evidence type="ECO:0000256" key="1">
    <source>
        <dbReference type="ARBA" id="ARBA00010790"/>
    </source>
</evidence>
<dbReference type="RefSeq" id="XP_028039344.1">
    <property type="nucleotide sequence ID" value="XM_028183543.1"/>
</dbReference>
<dbReference type="GO" id="GO:0050660">
    <property type="term" value="F:flavin adenine dinucleotide binding"/>
    <property type="evidence" value="ECO:0007669"/>
    <property type="project" value="InterPro"/>
</dbReference>
<dbReference type="Gene3D" id="3.30.560.10">
    <property type="entry name" value="Glucose Oxidase, domain 3"/>
    <property type="match status" value="1"/>
</dbReference>
<keyword evidence="4" id="KW-1185">Reference proteome</keyword>
<protein>
    <submittedName>
        <fullName evidence="5">Glucose dehydrogenase [FAD, quinone]-like</fullName>
    </submittedName>
</protein>
<dbReference type="InterPro" id="IPR000172">
    <property type="entry name" value="GMC_OxRdtase_N"/>
</dbReference>
<dbReference type="AlphaFoldDB" id="A0A6J2KGK4"/>
<dbReference type="GeneID" id="114249835"/>
<accession>A0A6J2KGK4</accession>
<gene>
    <name evidence="5" type="primary">LOC114249835</name>
</gene>
<dbReference type="Gene3D" id="3.50.50.60">
    <property type="entry name" value="FAD/NAD(P)-binding domain"/>
    <property type="match status" value="1"/>
</dbReference>
<dbReference type="SUPFAM" id="SSF54373">
    <property type="entry name" value="FAD-linked reductases, C-terminal domain"/>
    <property type="match status" value="1"/>
</dbReference>
<sequence length="610" mass="67878">MVWQPINLDQACPGSTNLTACSSFGYVYLDLLVRLFGQTSGKRRPPETEEEREFDFIVVGAGSAGCVVANRLSAIGNWKVLLLEAGDEQPLVTTVPSLAISLLQSSVDWAYQTEPNGKSCLARPGQRCSWPRGKTMGGSSSINSLAYVRGNELDYDTWAANGNTGWSYKEVLPYFIKSEKNLNIAGLNWEYHGVGGEQYVSRYPYVDRPSIMMTEAFNERGVPIGDFNGENQLSTMQSQTFSCGGQRVSTNRAFIEPVRDRRHNLLVRTNAEVHKILINENKQAYGVVYKRNCKWHTAYAKKEVIISAGAINSPKLLMLSGIGPKYHLDELGIEVVKDLAVGENLHDHVTFNGIIVALPNATSTKVSNDQLLKELFAYKLSRRKRGPLAANGPTNSIAFIRTEAGLPAPDVQYQVDSVTWQEYIRQPTLYESLTIFPSAFYNALLPRTMNLVPKSRGKLLLNPKDPRGAPLLYANYFDDPTDLIPLVKGVKFLLTLENTKAFKRLGAYFVKKPLKACKNYTWGTDDYIVCLARSYTTSTYHPVGTCKMGPKWDKKAVVDPQLRVYGVSGLRVIDSSIMPCAPRGNTNAPSIMIGERGVAFVLNYWLKKYS</sequence>
<dbReference type="KEGG" id="bman:114249835"/>
<feature type="domain" description="Glucose-methanol-choline oxidoreductase N-terminal" evidence="3">
    <location>
        <begin position="309"/>
        <end position="323"/>
    </location>
</feature>
<proteinExistence type="inferred from homology"/>
<dbReference type="OrthoDB" id="269227at2759"/>
<dbReference type="GO" id="GO:0016614">
    <property type="term" value="F:oxidoreductase activity, acting on CH-OH group of donors"/>
    <property type="evidence" value="ECO:0007669"/>
    <property type="project" value="InterPro"/>
</dbReference>
<feature type="binding site" evidence="2">
    <location>
        <position position="273"/>
    </location>
    <ligand>
        <name>FAD</name>
        <dbReference type="ChEBI" id="CHEBI:57692"/>
    </ligand>
</feature>
<name>A0A6J2KGK4_BOMMA</name>
<dbReference type="Proteomes" id="UP000504629">
    <property type="component" value="Unplaced"/>
</dbReference>
<dbReference type="InterPro" id="IPR036188">
    <property type="entry name" value="FAD/NAD-bd_sf"/>
</dbReference>
<dbReference type="Pfam" id="PF00732">
    <property type="entry name" value="GMC_oxred_N"/>
    <property type="match status" value="1"/>
</dbReference>
<evidence type="ECO:0000313" key="5">
    <source>
        <dbReference type="RefSeq" id="XP_028039344.1"/>
    </source>
</evidence>
<dbReference type="PANTHER" id="PTHR11552">
    <property type="entry name" value="GLUCOSE-METHANOL-CHOLINE GMC OXIDOREDUCTASE"/>
    <property type="match status" value="1"/>
</dbReference>